<reference evidence="2 3" key="1">
    <citation type="submission" date="2018-07" db="EMBL/GenBank/DDBJ databases">
        <title>Genomic Encyclopedia of Archaeal and Bacterial Type Strains, Phase II (KMG-II): from individual species to whole genera.</title>
        <authorList>
            <person name="Goeker M."/>
        </authorList>
    </citation>
    <scope>NUCLEOTIDE SEQUENCE [LARGE SCALE GENOMIC DNA]</scope>
    <source>
        <strain evidence="2 3">DSM 25795</strain>
    </source>
</reference>
<evidence type="ECO:0000313" key="3">
    <source>
        <dbReference type="Proteomes" id="UP000257004"/>
    </source>
</evidence>
<gene>
    <name evidence="2" type="ORF">BD847_3726</name>
</gene>
<organism evidence="2 3">
    <name type="scientific">Flavobacterium cutihirudinis</name>
    <dbReference type="NCBI Taxonomy" id="1265740"/>
    <lineage>
        <taxon>Bacteria</taxon>
        <taxon>Pseudomonadati</taxon>
        <taxon>Bacteroidota</taxon>
        <taxon>Flavobacteriia</taxon>
        <taxon>Flavobacteriales</taxon>
        <taxon>Flavobacteriaceae</taxon>
        <taxon>Flavobacterium</taxon>
    </lineage>
</organism>
<keyword evidence="3" id="KW-1185">Reference proteome</keyword>
<keyword evidence="1" id="KW-0812">Transmembrane</keyword>
<sequence length="45" mass="5159">MEIGHKSCFHFLFAFAVLTIVIGHYTLKMLIFIDAIVFQDNLSTI</sequence>
<name>A0A3D9FKD3_9FLAO</name>
<dbReference type="Proteomes" id="UP000257004">
    <property type="component" value="Unassembled WGS sequence"/>
</dbReference>
<dbReference type="EMBL" id="QRDQ01000012">
    <property type="protein sequence ID" value="RED19442.1"/>
    <property type="molecule type" value="Genomic_DNA"/>
</dbReference>
<feature type="transmembrane region" description="Helical" evidence="1">
    <location>
        <begin position="12"/>
        <end position="38"/>
    </location>
</feature>
<keyword evidence="1" id="KW-0472">Membrane</keyword>
<accession>A0A3D9FKD3</accession>
<protein>
    <submittedName>
        <fullName evidence="2">Uncharacterized protein</fullName>
    </submittedName>
</protein>
<keyword evidence="1" id="KW-1133">Transmembrane helix</keyword>
<evidence type="ECO:0000256" key="1">
    <source>
        <dbReference type="SAM" id="Phobius"/>
    </source>
</evidence>
<dbReference type="AlphaFoldDB" id="A0A3D9FKD3"/>
<evidence type="ECO:0000313" key="2">
    <source>
        <dbReference type="EMBL" id="RED19442.1"/>
    </source>
</evidence>
<proteinExistence type="predicted"/>
<comment type="caution">
    <text evidence="2">The sequence shown here is derived from an EMBL/GenBank/DDBJ whole genome shotgun (WGS) entry which is preliminary data.</text>
</comment>